<dbReference type="Gene3D" id="1.10.8.60">
    <property type="match status" value="1"/>
</dbReference>
<evidence type="ECO:0000313" key="8">
    <source>
        <dbReference type="EMBL" id="CAE6753949.1"/>
    </source>
</evidence>
<dbReference type="Gene3D" id="1.10.3710.10">
    <property type="entry name" value="DNA polymerase III clamp loader subunits, C-terminal domain"/>
    <property type="match status" value="1"/>
</dbReference>
<keyword evidence="4" id="KW-0547">Nucleotide-binding</keyword>
<feature type="region of interest" description="Disordered" evidence="6">
    <location>
        <begin position="405"/>
        <end position="436"/>
    </location>
</feature>
<dbReference type="Proteomes" id="UP000675880">
    <property type="component" value="Unassembled WGS sequence"/>
</dbReference>
<dbReference type="InterPro" id="IPR003959">
    <property type="entry name" value="ATPase_AAA_core"/>
</dbReference>
<dbReference type="Pfam" id="PF12002">
    <property type="entry name" value="MgsA_C"/>
    <property type="match status" value="1"/>
</dbReference>
<protein>
    <recommendedName>
        <fullName evidence="3">Replication-associated recombination protein A</fullName>
    </recommendedName>
</protein>
<evidence type="ECO:0000256" key="5">
    <source>
        <dbReference type="ARBA" id="ARBA00022840"/>
    </source>
</evidence>
<dbReference type="Gene3D" id="3.40.50.300">
    <property type="entry name" value="P-loop containing nucleotide triphosphate hydrolases"/>
    <property type="match status" value="1"/>
</dbReference>
<proteinExistence type="inferred from homology"/>
<organism evidence="8 9">
    <name type="scientific">Nitrospira defluvii</name>
    <dbReference type="NCBI Taxonomy" id="330214"/>
    <lineage>
        <taxon>Bacteria</taxon>
        <taxon>Pseudomonadati</taxon>
        <taxon>Nitrospirota</taxon>
        <taxon>Nitrospiria</taxon>
        <taxon>Nitrospirales</taxon>
        <taxon>Nitrospiraceae</taxon>
        <taxon>Nitrospira</taxon>
    </lineage>
</organism>
<evidence type="ECO:0000259" key="7">
    <source>
        <dbReference type="SMART" id="SM00382"/>
    </source>
</evidence>
<dbReference type="SUPFAM" id="SSF52540">
    <property type="entry name" value="P-loop containing nucleoside triphosphate hydrolases"/>
    <property type="match status" value="1"/>
</dbReference>
<evidence type="ECO:0000256" key="2">
    <source>
        <dbReference type="ARBA" id="ARBA00008959"/>
    </source>
</evidence>
<dbReference type="PANTHER" id="PTHR13779:SF7">
    <property type="entry name" value="ATPASE WRNIP1"/>
    <property type="match status" value="1"/>
</dbReference>
<dbReference type="InterPro" id="IPR003593">
    <property type="entry name" value="AAA+_ATPase"/>
</dbReference>
<dbReference type="SUPFAM" id="SSF48019">
    <property type="entry name" value="post-AAA+ oligomerization domain-like"/>
    <property type="match status" value="1"/>
</dbReference>
<dbReference type="SMART" id="SM00382">
    <property type="entry name" value="AAA"/>
    <property type="match status" value="1"/>
</dbReference>
<comment type="function">
    <text evidence="1">DNA-dependent ATPase that plays important roles in cellular responses to stalled DNA replication processes.</text>
</comment>
<keyword evidence="5" id="KW-0067">ATP-binding</keyword>
<dbReference type="Pfam" id="PF16193">
    <property type="entry name" value="AAA_assoc_2"/>
    <property type="match status" value="1"/>
</dbReference>
<feature type="domain" description="AAA+ ATPase" evidence="7">
    <location>
        <begin position="58"/>
        <end position="174"/>
    </location>
</feature>
<dbReference type="InterPro" id="IPR027417">
    <property type="entry name" value="P-loop_NTPase"/>
</dbReference>
<dbReference type="CDD" id="cd00009">
    <property type="entry name" value="AAA"/>
    <property type="match status" value="1"/>
</dbReference>
<sequence>MQAHDSTGDLFAVPRGSTPVGRVPLAERLRPRHFDDLVGQDDVVGPGRPLRQAIEEDRLSSVIFWGPPGCGKTTLAGLVAQYTKSQFVPFSAVTGGIPELREIIKAAEQRRATGRATTLFVDEIHRFNKAQQDAFLPHVERGTVVLIGATTENPSFELIAPLLSRSLVVVLQPLTGEALGSILERAIADSERGLGSLRLTIEPAARERLIAFGNGDARSLLTTLEFVAGQAPVSRDGTRTIDAELLDTALMAQSLRYDKSGEEHYNLVSAYIKSLRDSDPDGALYWLARMLEGGENPRFIARRMVIFASEDIGNADPQALVIANAVAQAVEFVGLPEAQINLAQGTTYLASRPKDNASYVGLQEARRDARQYGNLGVPLHLRNAVTSLMKDLGYGKGYRYVHDDPAASRDQGHLPDSLKGARYYRPRTPSSDKERG</sequence>
<name>A0ABN7LQ07_9BACT</name>
<evidence type="ECO:0000313" key="9">
    <source>
        <dbReference type="Proteomes" id="UP000675880"/>
    </source>
</evidence>
<comment type="caution">
    <text evidence="8">The sequence shown here is derived from an EMBL/GenBank/DDBJ whole genome shotgun (WGS) entry which is preliminary data.</text>
</comment>
<dbReference type="InterPro" id="IPR021886">
    <property type="entry name" value="MgsA_C"/>
</dbReference>
<evidence type="ECO:0000256" key="6">
    <source>
        <dbReference type="SAM" id="MobiDB-lite"/>
    </source>
</evidence>
<keyword evidence="9" id="KW-1185">Reference proteome</keyword>
<dbReference type="Gene3D" id="1.20.272.10">
    <property type="match status" value="1"/>
</dbReference>
<dbReference type="CDD" id="cd18139">
    <property type="entry name" value="HLD_clamp_RarA"/>
    <property type="match status" value="1"/>
</dbReference>
<evidence type="ECO:0000256" key="3">
    <source>
        <dbReference type="ARBA" id="ARBA00020776"/>
    </source>
</evidence>
<dbReference type="Pfam" id="PF00004">
    <property type="entry name" value="AAA"/>
    <property type="match status" value="1"/>
</dbReference>
<evidence type="ECO:0000256" key="1">
    <source>
        <dbReference type="ARBA" id="ARBA00002393"/>
    </source>
</evidence>
<dbReference type="InterPro" id="IPR051314">
    <property type="entry name" value="AAA_ATPase_RarA/MGS1/WRNIP1"/>
</dbReference>
<dbReference type="EMBL" id="CAJNBJ010000016">
    <property type="protein sequence ID" value="CAE6753949.1"/>
    <property type="molecule type" value="Genomic_DNA"/>
</dbReference>
<dbReference type="PANTHER" id="PTHR13779">
    <property type="entry name" value="WERNER HELICASE-INTERACTING PROTEIN 1 FAMILY MEMBER"/>
    <property type="match status" value="1"/>
</dbReference>
<dbReference type="InterPro" id="IPR032423">
    <property type="entry name" value="AAA_assoc_2"/>
</dbReference>
<accession>A0ABN7LQ07</accession>
<comment type="similarity">
    <text evidence="2">Belongs to the AAA ATPase family. RarA/MGS1/WRNIP1 subfamily.</text>
</comment>
<dbReference type="InterPro" id="IPR008921">
    <property type="entry name" value="DNA_pol3_clamp-load_cplx_C"/>
</dbReference>
<reference evidence="8 9" key="1">
    <citation type="submission" date="2021-02" db="EMBL/GenBank/DDBJ databases">
        <authorList>
            <person name="Han P."/>
        </authorList>
    </citation>
    <scope>NUCLEOTIDE SEQUENCE [LARGE SCALE GENOMIC DNA]</scope>
    <source>
        <strain evidence="8">Candidatus Nitrospira sp. ZN2</strain>
    </source>
</reference>
<gene>
    <name evidence="8" type="primary">rarA</name>
    <name evidence="8" type="ORF">NSPZN2_30309</name>
</gene>
<evidence type="ECO:0000256" key="4">
    <source>
        <dbReference type="ARBA" id="ARBA00022741"/>
    </source>
</evidence>